<dbReference type="EMBL" id="CP087164">
    <property type="protein sequence ID" value="UGS36212.1"/>
    <property type="molecule type" value="Genomic_DNA"/>
</dbReference>
<dbReference type="PANTHER" id="PTHR43191:SF2">
    <property type="entry name" value="RRNA METHYLTRANSFERASE 3, MITOCHONDRIAL"/>
    <property type="match status" value="1"/>
</dbReference>
<name>A0A9E6XX92_9ACTN</name>
<dbReference type="SUPFAM" id="SSF55315">
    <property type="entry name" value="L30e-like"/>
    <property type="match status" value="1"/>
</dbReference>
<dbReference type="Pfam" id="PF00588">
    <property type="entry name" value="SpoU_methylase"/>
    <property type="match status" value="1"/>
</dbReference>
<evidence type="ECO:0000256" key="2">
    <source>
        <dbReference type="ARBA" id="ARBA00022679"/>
    </source>
</evidence>
<dbReference type="InterPro" id="IPR029026">
    <property type="entry name" value="tRNA_m1G_MTases_N"/>
</dbReference>
<gene>
    <name evidence="4" type="primary">rlmB</name>
    <name evidence="4" type="ORF">DSM104329_02612</name>
</gene>
<dbReference type="InterPro" id="IPR001537">
    <property type="entry name" value="SpoU_MeTrfase"/>
</dbReference>
<evidence type="ECO:0000256" key="1">
    <source>
        <dbReference type="ARBA" id="ARBA00022603"/>
    </source>
</evidence>
<protein>
    <submittedName>
        <fullName evidence="4">23S rRNA (Guanosine-2'-O-)-methyltransferase RlmB</fullName>
        <ecNumber evidence="4">2.1.1.185</ecNumber>
    </submittedName>
</protein>
<keyword evidence="2 4" id="KW-0808">Transferase</keyword>
<evidence type="ECO:0000313" key="5">
    <source>
        <dbReference type="Proteomes" id="UP001162834"/>
    </source>
</evidence>
<dbReference type="Gene3D" id="3.30.1330.30">
    <property type="match status" value="1"/>
</dbReference>
<reference evidence="4" key="1">
    <citation type="journal article" date="2022" name="Int. J. Syst. Evol. Microbiol.">
        <title>Pseudomonas aegrilactucae sp. nov. and Pseudomonas morbosilactucae sp. nov., pathogens causing bacterial rot of lettuce in Japan.</title>
        <authorList>
            <person name="Sawada H."/>
            <person name="Fujikawa T."/>
            <person name="Satou M."/>
        </authorList>
    </citation>
    <scope>NUCLEOTIDE SEQUENCE</scope>
    <source>
        <strain evidence="4">0166_1</strain>
    </source>
</reference>
<dbReference type="Gene3D" id="3.40.1280.10">
    <property type="match status" value="1"/>
</dbReference>
<dbReference type="RefSeq" id="WP_259315885.1">
    <property type="nucleotide sequence ID" value="NZ_CP087164.1"/>
</dbReference>
<evidence type="ECO:0000313" key="4">
    <source>
        <dbReference type="EMBL" id="UGS36212.1"/>
    </source>
</evidence>
<accession>A0A9E6XX92</accession>
<dbReference type="SUPFAM" id="SSF75217">
    <property type="entry name" value="alpha/beta knot"/>
    <property type="match status" value="1"/>
</dbReference>
<feature type="domain" description="tRNA/rRNA methyltransferase SpoU type" evidence="3">
    <location>
        <begin position="94"/>
        <end position="224"/>
    </location>
</feature>
<dbReference type="InterPro" id="IPR051259">
    <property type="entry name" value="rRNA_Methyltransferase"/>
</dbReference>
<dbReference type="GO" id="GO:0032259">
    <property type="term" value="P:methylation"/>
    <property type="evidence" value="ECO:0007669"/>
    <property type="project" value="UniProtKB-KW"/>
</dbReference>
<dbReference type="EC" id="2.1.1.185" evidence="4"/>
<keyword evidence="5" id="KW-1185">Reference proteome</keyword>
<dbReference type="GO" id="GO:0008173">
    <property type="term" value="F:RNA methyltransferase activity"/>
    <property type="evidence" value="ECO:0007669"/>
    <property type="project" value="InterPro"/>
</dbReference>
<dbReference type="InterPro" id="IPR029028">
    <property type="entry name" value="Alpha/beta_knot_MTases"/>
</dbReference>
<dbReference type="AlphaFoldDB" id="A0A9E6XX92"/>
<dbReference type="KEGG" id="sbae:DSM104329_02612"/>
<dbReference type="GO" id="GO:0006396">
    <property type="term" value="P:RNA processing"/>
    <property type="evidence" value="ECO:0007669"/>
    <property type="project" value="InterPro"/>
</dbReference>
<sequence>MTVITSPHNEKLKTLRRLQRRRDGRFVAEGEDLLAAADAAGWEPLERFAAAGSGLPGTEVEAEVLAKVSALGSGTRALAVYRERWATAPTGPRCVALWGVRDPGNVGTVLRSALAFGADCVAIGPGTADPYGPKAVRASMGALFAVPVARVEGIAELPGERIALVARAGAPLAATAPSPDCTLVVGAEREGLPGDVVAGCDRTAHIPIASESLNAAMAATVALYELSRNPA</sequence>
<dbReference type="CDD" id="cd18095">
    <property type="entry name" value="SpoU-like_rRNA-MTase"/>
    <property type="match status" value="1"/>
</dbReference>
<keyword evidence="1 4" id="KW-0489">Methyltransferase</keyword>
<dbReference type="InterPro" id="IPR029064">
    <property type="entry name" value="Ribosomal_eL30-like_sf"/>
</dbReference>
<proteinExistence type="predicted"/>
<dbReference type="PANTHER" id="PTHR43191">
    <property type="entry name" value="RRNA METHYLTRANSFERASE 3"/>
    <property type="match status" value="1"/>
</dbReference>
<organism evidence="4 5">
    <name type="scientific">Capillimicrobium parvum</name>
    <dbReference type="NCBI Taxonomy" id="2884022"/>
    <lineage>
        <taxon>Bacteria</taxon>
        <taxon>Bacillati</taxon>
        <taxon>Actinomycetota</taxon>
        <taxon>Thermoleophilia</taxon>
        <taxon>Solirubrobacterales</taxon>
        <taxon>Capillimicrobiaceae</taxon>
        <taxon>Capillimicrobium</taxon>
    </lineage>
</organism>
<dbReference type="GO" id="GO:0003723">
    <property type="term" value="F:RNA binding"/>
    <property type="evidence" value="ECO:0007669"/>
    <property type="project" value="InterPro"/>
</dbReference>
<dbReference type="Proteomes" id="UP001162834">
    <property type="component" value="Chromosome"/>
</dbReference>
<evidence type="ECO:0000259" key="3">
    <source>
        <dbReference type="Pfam" id="PF00588"/>
    </source>
</evidence>